<dbReference type="EMBL" id="VLLL01000006">
    <property type="protein sequence ID" value="TWJ11597.1"/>
    <property type="molecule type" value="Genomic_DNA"/>
</dbReference>
<dbReference type="PANTHER" id="PTHR42760">
    <property type="entry name" value="SHORT-CHAIN DEHYDROGENASES/REDUCTASES FAMILY MEMBER"/>
    <property type="match status" value="1"/>
</dbReference>
<sequence>MTVVNDSRARFAGLGIVVTGAAGGIGRAVCRAFADEGGRVVGMDLHGADLTVDVADAEAVGAAVTEAHRRLGRIDVLVTLAGGSLGTPRDTGDITPADVDLVLDVNVKGTYHACAAALPFLTATGGCIVTCGSIGGRQPSPVTGVPYAAAKAAVGGLTRRLAATVGPDGVRVNAVAPGLFPTPRVAAMFDALPANEREAVIAAIPLRRMPELSELVAPILFLASRDAAYITGVTLDVNGGRHMPP</sequence>
<reference evidence="3 4" key="1">
    <citation type="journal article" date="2013" name="Stand. Genomic Sci.">
        <title>Genomic Encyclopedia of Type Strains, Phase I: The one thousand microbial genomes (KMG-I) project.</title>
        <authorList>
            <person name="Kyrpides N.C."/>
            <person name="Woyke T."/>
            <person name="Eisen J.A."/>
            <person name="Garrity G."/>
            <person name="Lilburn T.G."/>
            <person name="Beck B.J."/>
            <person name="Whitman W.B."/>
            <person name="Hugenholtz P."/>
            <person name="Klenk H.P."/>
        </authorList>
    </citation>
    <scope>NUCLEOTIDE SEQUENCE [LARGE SCALE GENOMIC DNA]</scope>
    <source>
        <strain evidence="3 4">DSM 45044</strain>
    </source>
</reference>
<organism evidence="3 4">
    <name type="scientific">Stackebrandtia albiflava</name>
    <dbReference type="NCBI Taxonomy" id="406432"/>
    <lineage>
        <taxon>Bacteria</taxon>
        <taxon>Bacillati</taxon>
        <taxon>Actinomycetota</taxon>
        <taxon>Actinomycetes</taxon>
        <taxon>Glycomycetales</taxon>
        <taxon>Glycomycetaceae</taxon>
        <taxon>Stackebrandtia</taxon>
    </lineage>
</organism>
<dbReference type="Pfam" id="PF13561">
    <property type="entry name" value="adh_short_C2"/>
    <property type="match status" value="1"/>
</dbReference>
<dbReference type="PRINTS" id="PR00080">
    <property type="entry name" value="SDRFAMILY"/>
</dbReference>
<dbReference type="InterPro" id="IPR002347">
    <property type="entry name" value="SDR_fam"/>
</dbReference>
<dbReference type="PANTHER" id="PTHR42760:SF123">
    <property type="entry name" value="OXIDOREDUCTASE"/>
    <property type="match status" value="1"/>
</dbReference>
<dbReference type="GO" id="GO:0016616">
    <property type="term" value="F:oxidoreductase activity, acting on the CH-OH group of donors, NAD or NADP as acceptor"/>
    <property type="evidence" value="ECO:0007669"/>
    <property type="project" value="TreeGrafter"/>
</dbReference>
<comment type="similarity">
    <text evidence="1">Belongs to the short-chain dehydrogenases/reductases (SDR) family.</text>
</comment>
<dbReference type="FunFam" id="3.40.50.720:FF:000084">
    <property type="entry name" value="Short-chain dehydrogenase reductase"/>
    <property type="match status" value="1"/>
</dbReference>
<evidence type="ECO:0000313" key="3">
    <source>
        <dbReference type="EMBL" id="TWJ11597.1"/>
    </source>
</evidence>
<dbReference type="PRINTS" id="PR00081">
    <property type="entry name" value="GDHRDH"/>
</dbReference>
<dbReference type="AlphaFoldDB" id="A0A562V1B9"/>
<dbReference type="Gene3D" id="3.40.50.720">
    <property type="entry name" value="NAD(P)-binding Rossmann-like Domain"/>
    <property type="match status" value="1"/>
</dbReference>
<protein>
    <submittedName>
        <fullName evidence="3">3-oxoacyl-[acyl-carrier protein] reductase</fullName>
    </submittedName>
</protein>
<keyword evidence="4" id="KW-1185">Reference proteome</keyword>
<evidence type="ECO:0000256" key="1">
    <source>
        <dbReference type="ARBA" id="ARBA00006484"/>
    </source>
</evidence>
<gene>
    <name evidence="3" type="ORF">LX16_2323</name>
</gene>
<dbReference type="InterPro" id="IPR036291">
    <property type="entry name" value="NAD(P)-bd_dom_sf"/>
</dbReference>
<accession>A0A562V1B9</accession>
<comment type="caution">
    <text evidence="3">The sequence shown here is derived from an EMBL/GenBank/DDBJ whole genome shotgun (WGS) entry which is preliminary data.</text>
</comment>
<dbReference type="SUPFAM" id="SSF51735">
    <property type="entry name" value="NAD(P)-binding Rossmann-fold domains"/>
    <property type="match status" value="1"/>
</dbReference>
<dbReference type="Proteomes" id="UP000321617">
    <property type="component" value="Unassembled WGS sequence"/>
</dbReference>
<dbReference type="CDD" id="cd05233">
    <property type="entry name" value="SDR_c"/>
    <property type="match status" value="1"/>
</dbReference>
<dbReference type="GO" id="GO:0030497">
    <property type="term" value="P:fatty acid elongation"/>
    <property type="evidence" value="ECO:0007669"/>
    <property type="project" value="TreeGrafter"/>
</dbReference>
<name>A0A562V1B9_9ACTN</name>
<keyword evidence="2" id="KW-0560">Oxidoreductase</keyword>
<dbReference type="RefSeq" id="WP_147137924.1">
    <property type="nucleotide sequence ID" value="NZ_BAABIJ010000002.1"/>
</dbReference>
<evidence type="ECO:0000256" key="2">
    <source>
        <dbReference type="ARBA" id="ARBA00023002"/>
    </source>
</evidence>
<dbReference type="OrthoDB" id="9803333at2"/>
<evidence type="ECO:0000313" key="4">
    <source>
        <dbReference type="Proteomes" id="UP000321617"/>
    </source>
</evidence>
<proteinExistence type="inferred from homology"/>